<dbReference type="RefSeq" id="WP_198128714.1">
    <property type="nucleotide sequence ID" value="NZ_JAECZC010000108.1"/>
</dbReference>
<keyword evidence="2" id="KW-1185">Reference proteome</keyword>
<dbReference type="AlphaFoldDB" id="A0A8J7I0R0"/>
<evidence type="ECO:0000313" key="2">
    <source>
        <dbReference type="Proteomes" id="UP000632766"/>
    </source>
</evidence>
<accession>A0A8J7I0R0</accession>
<dbReference type="EMBL" id="JAECZC010000108">
    <property type="protein sequence ID" value="MBH8566987.1"/>
    <property type="molecule type" value="Genomic_DNA"/>
</dbReference>
<name>A0A8J7I0R0_9NOST</name>
<dbReference type="Proteomes" id="UP000632766">
    <property type="component" value="Unassembled WGS sequence"/>
</dbReference>
<sequence length="147" mass="17091">MKTLTPLTESEVKQLVDDWYLKLDVHAPGEEFLSMLANETLEMQLPETTLHGQDEFKTWYDRVIHTFFDEVHTMQSLDIKTTSERADVQLVVRWEASRWQAPAPKSQRLAFDAAQRWVVKRSQLTQKPVIETYIVDSLTPLEGFPSL</sequence>
<reference evidence="1 2" key="1">
    <citation type="journal article" date="2021" name="Int. J. Syst. Evol. Microbiol.">
        <title>Amazonocrinis nigriterrae gen. nov., sp. nov., Atlanticothrix silvestris gen. nov., sp. nov. and Dendronalium phyllosphericum gen. nov., sp. nov., nostocacean cyanobacteria from Brazilian environments.</title>
        <authorList>
            <person name="Alvarenga D.O."/>
            <person name="Andreote A.P.D."/>
            <person name="Branco L.H.Z."/>
            <person name="Delbaje E."/>
            <person name="Cruz R.B."/>
            <person name="Varani A.M."/>
            <person name="Fiore M.F."/>
        </authorList>
    </citation>
    <scope>NUCLEOTIDE SEQUENCE [LARGE SCALE GENOMIC DNA]</scope>
    <source>
        <strain evidence="1 2">CENA67</strain>
    </source>
</reference>
<comment type="caution">
    <text evidence="1">The sequence shown here is derived from an EMBL/GenBank/DDBJ whole genome shotgun (WGS) entry which is preliminary data.</text>
</comment>
<evidence type="ECO:0000313" key="1">
    <source>
        <dbReference type="EMBL" id="MBH8566987.1"/>
    </source>
</evidence>
<organism evidence="1 2">
    <name type="scientific">Amazonocrinis nigriterrae CENA67</name>
    <dbReference type="NCBI Taxonomy" id="2794033"/>
    <lineage>
        <taxon>Bacteria</taxon>
        <taxon>Bacillati</taxon>
        <taxon>Cyanobacteriota</taxon>
        <taxon>Cyanophyceae</taxon>
        <taxon>Nostocales</taxon>
        <taxon>Nostocaceae</taxon>
        <taxon>Amazonocrinis</taxon>
        <taxon>Amazonocrinis nigriterrae</taxon>
    </lineage>
</organism>
<gene>
    <name evidence="1" type="ORF">I8748_33395</name>
</gene>
<protein>
    <recommendedName>
        <fullName evidence="3">SnoaL-like domain-containing protein</fullName>
    </recommendedName>
</protein>
<evidence type="ECO:0008006" key="3">
    <source>
        <dbReference type="Google" id="ProtNLM"/>
    </source>
</evidence>
<proteinExistence type="predicted"/>
<dbReference type="SUPFAM" id="SSF54427">
    <property type="entry name" value="NTF2-like"/>
    <property type="match status" value="1"/>
</dbReference>
<dbReference type="InterPro" id="IPR032710">
    <property type="entry name" value="NTF2-like_dom_sf"/>
</dbReference>